<organism evidence="2 3">
    <name type="scientific">Hymenobacter armeniacus</name>
    <dbReference type="NCBI Taxonomy" id="2771358"/>
    <lineage>
        <taxon>Bacteria</taxon>
        <taxon>Pseudomonadati</taxon>
        <taxon>Bacteroidota</taxon>
        <taxon>Cytophagia</taxon>
        <taxon>Cytophagales</taxon>
        <taxon>Hymenobacteraceae</taxon>
        <taxon>Hymenobacter</taxon>
    </lineage>
</organism>
<feature type="signal peptide" evidence="1">
    <location>
        <begin position="1"/>
        <end position="24"/>
    </location>
</feature>
<dbReference type="Proteomes" id="UP000606003">
    <property type="component" value="Unassembled WGS sequence"/>
</dbReference>
<evidence type="ECO:0000313" key="3">
    <source>
        <dbReference type="Proteomes" id="UP000606003"/>
    </source>
</evidence>
<proteinExistence type="predicted"/>
<dbReference type="RefSeq" id="WP_190924443.1">
    <property type="nucleotide sequence ID" value="NZ_JACXAC010000003.1"/>
</dbReference>
<protein>
    <submittedName>
        <fullName evidence="2">Uncharacterized protein</fullName>
    </submittedName>
</protein>
<feature type="chain" id="PRO_5045597059" evidence="1">
    <location>
        <begin position="25"/>
        <end position="169"/>
    </location>
</feature>
<reference evidence="2 3" key="1">
    <citation type="submission" date="2020-09" db="EMBL/GenBank/DDBJ databases">
        <authorList>
            <person name="Kim M.K."/>
        </authorList>
    </citation>
    <scope>NUCLEOTIDE SEQUENCE [LARGE SCALE GENOMIC DNA]</scope>
    <source>
        <strain evidence="2 3">BT189</strain>
    </source>
</reference>
<keyword evidence="1" id="KW-0732">Signal</keyword>
<evidence type="ECO:0000256" key="1">
    <source>
        <dbReference type="SAM" id="SignalP"/>
    </source>
</evidence>
<comment type="caution">
    <text evidence="2">The sequence shown here is derived from an EMBL/GenBank/DDBJ whole genome shotgun (WGS) entry which is preliminary data.</text>
</comment>
<accession>A0ABR8JTJ4</accession>
<evidence type="ECO:0000313" key="2">
    <source>
        <dbReference type="EMBL" id="MBD2722652.1"/>
    </source>
</evidence>
<gene>
    <name evidence="2" type="ORF">IC234_11005</name>
</gene>
<dbReference type="EMBL" id="JACXAC010000003">
    <property type="protein sequence ID" value="MBD2722652.1"/>
    <property type="molecule type" value="Genomic_DNA"/>
</dbReference>
<name>A0ABR8JTJ4_9BACT</name>
<sequence>MVTSFTRFKTAMPALLMLALASRAEAPKPALLKTGTLVVLETTSPLSSKDAQMGQSVSLRVKYDVIIKGRTLIKAGAAGSAQVVNAEHRKGMGKEGSLSIKPSVVQAVDGQMVPLSSNAVGSAGSDTKGATIGLAVALSPLFLLKKGKDATIPPGYEMQANVATDVEIE</sequence>
<keyword evidence="3" id="KW-1185">Reference proteome</keyword>